<feature type="compositionally biased region" description="Basic and acidic residues" evidence="1">
    <location>
        <begin position="9"/>
        <end position="24"/>
    </location>
</feature>
<comment type="caution">
    <text evidence="2">The sequence shown here is derived from an EMBL/GenBank/DDBJ whole genome shotgun (WGS) entry which is preliminary data.</text>
</comment>
<reference evidence="2 3" key="1">
    <citation type="journal article" date="2024" name="G3 (Bethesda)">
        <title>Genome assembly of Hibiscus sabdariffa L. provides insights into metabolisms of medicinal natural products.</title>
        <authorList>
            <person name="Kim T."/>
        </authorList>
    </citation>
    <scope>NUCLEOTIDE SEQUENCE [LARGE SCALE GENOMIC DNA]</scope>
    <source>
        <strain evidence="2">TK-2024</strain>
        <tissue evidence="2">Old leaves</tissue>
    </source>
</reference>
<sequence length="97" mass="11046">MGMVFYMDHQQDPGDERIHGDRSGYDDPAIVTGIGTIDGSSLELKNMIELLKLEIARAGNKPDTESKSKIEALQKQIRSYHLFRIEREASRVEDRNL</sequence>
<protein>
    <submittedName>
        <fullName evidence="2">Uncharacterized protein</fullName>
    </submittedName>
</protein>
<organism evidence="2 3">
    <name type="scientific">Hibiscus sabdariffa</name>
    <name type="common">roselle</name>
    <dbReference type="NCBI Taxonomy" id="183260"/>
    <lineage>
        <taxon>Eukaryota</taxon>
        <taxon>Viridiplantae</taxon>
        <taxon>Streptophyta</taxon>
        <taxon>Embryophyta</taxon>
        <taxon>Tracheophyta</taxon>
        <taxon>Spermatophyta</taxon>
        <taxon>Magnoliopsida</taxon>
        <taxon>eudicotyledons</taxon>
        <taxon>Gunneridae</taxon>
        <taxon>Pentapetalae</taxon>
        <taxon>rosids</taxon>
        <taxon>malvids</taxon>
        <taxon>Malvales</taxon>
        <taxon>Malvaceae</taxon>
        <taxon>Malvoideae</taxon>
        <taxon>Hibiscus</taxon>
    </lineage>
</organism>
<keyword evidence="3" id="KW-1185">Reference proteome</keyword>
<proteinExistence type="predicted"/>
<evidence type="ECO:0000313" key="3">
    <source>
        <dbReference type="Proteomes" id="UP001396334"/>
    </source>
</evidence>
<name>A0ABR2QHB5_9ROSI</name>
<dbReference type="EMBL" id="JBBPBN010000038">
    <property type="protein sequence ID" value="KAK9000100.1"/>
    <property type="molecule type" value="Genomic_DNA"/>
</dbReference>
<evidence type="ECO:0000313" key="2">
    <source>
        <dbReference type="EMBL" id="KAK9000100.1"/>
    </source>
</evidence>
<accession>A0ABR2QHB5</accession>
<feature type="region of interest" description="Disordered" evidence="1">
    <location>
        <begin position="1"/>
        <end position="24"/>
    </location>
</feature>
<dbReference type="Proteomes" id="UP001396334">
    <property type="component" value="Unassembled WGS sequence"/>
</dbReference>
<gene>
    <name evidence="2" type="ORF">V6N11_082233</name>
</gene>
<evidence type="ECO:0000256" key="1">
    <source>
        <dbReference type="SAM" id="MobiDB-lite"/>
    </source>
</evidence>